<dbReference type="GO" id="GO:0016491">
    <property type="term" value="F:oxidoreductase activity"/>
    <property type="evidence" value="ECO:0007669"/>
    <property type="project" value="InterPro"/>
</dbReference>
<feature type="domain" description="2Fe-2S ferredoxin-type" evidence="4">
    <location>
        <begin position="3"/>
        <end position="93"/>
    </location>
</feature>
<keyword evidence="7" id="KW-1185">Reference proteome</keyword>
<dbReference type="InterPro" id="IPR008333">
    <property type="entry name" value="Cbr1-like_FAD-bd_dom"/>
</dbReference>
<dbReference type="PANTHER" id="PTHR47354">
    <property type="entry name" value="NADH OXIDOREDUCTASE HCR"/>
    <property type="match status" value="1"/>
</dbReference>
<evidence type="ECO:0000259" key="5">
    <source>
        <dbReference type="PROSITE" id="PS51384"/>
    </source>
</evidence>
<dbReference type="AlphaFoldDB" id="A0A229FWY2"/>
<dbReference type="InterPro" id="IPR039261">
    <property type="entry name" value="FNR_nucleotide-bd"/>
</dbReference>
<evidence type="ECO:0000313" key="7">
    <source>
        <dbReference type="Proteomes" id="UP000215188"/>
    </source>
</evidence>
<dbReference type="InterPro" id="IPR017927">
    <property type="entry name" value="FAD-bd_FR_type"/>
</dbReference>
<dbReference type="RefSeq" id="WP_089515544.1">
    <property type="nucleotide sequence ID" value="NZ_NJGG01000001.1"/>
</dbReference>
<keyword evidence="2" id="KW-0411">Iron-sulfur</keyword>
<dbReference type="PROSITE" id="PS51384">
    <property type="entry name" value="FAD_FR"/>
    <property type="match status" value="1"/>
</dbReference>
<evidence type="ECO:0000313" key="6">
    <source>
        <dbReference type="EMBL" id="OXL16517.1"/>
    </source>
</evidence>
<dbReference type="OrthoDB" id="9806195at2"/>
<reference evidence="6 7" key="1">
    <citation type="submission" date="2017-06" db="EMBL/GenBank/DDBJ databases">
        <title>Reclassification of a Polynucleobacter cosmopolitanus strain isolated from tropical Lake Victoria as Polynucleobacter victoriensis comb. nov.</title>
        <authorList>
            <person name="Hahn M.W."/>
        </authorList>
    </citation>
    <scope>NUCLEOTIDE SEQUENCE [LARGE SCALE GENOMIC DNA]</scope>
    <source>
        <strain evidence="6 7">MWH-MoIso2</strain>
    </source>
</reference>
<dbReference type="SUPFAM" id="SSF63380">
    <property type="entry name" value="Riboflavin synthase domain-like"/>
    <property type="match status" value="1"/>
</dbReference>
<dbReference type="Gene3D" id="3.10.20.30">
    <property type="match status" value="1"/>
</dbReference>
<dbReference type="InterPro" id="IPR017938">
    <property type="entry name" value="Riboflavin_synthase-like_b-brl"/>
</dbReference>
<dbReference type="CDD" id="cd06189">
    <property type="entry name" value="flavin_oxioreductase"/>
    <property type="match status" value="1"/>
</dbReference>
<evidence type="ECO:0000256" key="2">
    <source>
        <dbReference type="ARBA" id="ARBA00022714"/>
    </source>
</evidence>
<dbReference type="PANTHER" id="PTHR47354:SF5">
    <property type="entry name" value="PROTEIN RFBI"/>
    <property type="match status" value="1"/>
</dbReference>
<dbReference type="CDD" id="cd00207">
    <property type="entry name" value="fer2"/>
    <property type="match status" value="1"/>
</dbReference>
<dbReference type="InterPro" id="IPR006058">
    <property type="entry name" value="2Fe2S_fd_BS"/>
</dbReference>
<dbReference type="InterPro" id="IPR001041">
    <property type="entry name" value="2Fe-2S_ferredoxin-type"/>
</dbReference>
<evidence type="ECO:0000256" key="1">
    <source>
        <dbReference type="ARBA" id="ARBA00001974"/>
    </source>
</evidence>
<gene>
    <name evidence="6" type="ORF">AOC33_00500</name>
</gene>
<dbReference type="InterPro" id="IPR012675">
    <property type="entry name" value="Beta-grasp_dom_sf"/>
</dbReference>
<proteinExistence type="predicted"/>
<dbReference type="PRINTS" id="PR00410">
    <property type="entry name" value="PHEHYDRXLASE"/>
</dbReference>
<dbReference type="GO" id="GO:0051537">
    <property type="term" value="F:2 iron, 2 sulfur cluster binding"/>
    <property type="evidence" value="ECO:0007669"/>
    <property type="project" value="UniProtKB-KW"/>
</dbReference>
<comment type="caution">
    <text evidence="6">The sequence shown here is derived from an EMBL/GenBank/DDBJ whole genome shotgun (WGS) entry which is preliminary data.</text>
</comment>
<dbReference type="InterPro" id="IPR001433">
    <property type="entry name" value="OxRdtase_FAD/NAD-bd"/>
</dbReference>
<keyword evidence="2" id="KW-0001">2Fe-2S</keyword>
<dbReference type="SUPFAM" id="SSF52343">
    <property type="entry name" value="Ferredoxin reductase-like, C-terminal NADP-linked domain"/>
    <property type="match status" value="1"/>
</dbReference>
<dbReference type="Gene3D" id="2.40.30.10">
    <property type="entry name" value="Translation factors"/>
    <property type="match status" value="1"/>
</dbReference>
<comment type="cofactor">
    <cofactor evidence="3">
        <name>[2Fe-2S] cluster</name>
        <dbReference type="ChEBI" id="CHEBI:190135"/>
    </cofactor>
</comment>
<dbReference type="Pfam" id="PF00175">
    <property type="entry name" value="NAD_binding_1"/>
    <property type="match status" value="1"/>
</dbReference>
<dbReference type="Proteomes" id="UP000215188">
    <property type="component" value="Unassembled WGS sequence"/>
</dbReference>
<dbReference type="PROSITE" id="PS51085">
    <property type="entry name" value="2FE2S_FER_2"/>
    <property type="match status" value="1"/>
</dbReference>
<dbReference type="Pfam" id="PF00970">
    <property type="entry name" value="FAD_binding_6"/>
    <property type="match status" value="1"/>
</dbReference>
<evidence type="ECO:0000256" key="3">
    <source>
        <dbReference type="ARBA" id="ARBA00034078"/>
    </source>
</evidence>
<name>A0A229FWY2_9BURK</name>
<dbReference type="SUPFAM" id="SSF54292">
    <property type="entry name" value="2Fe-2S ferredoxin-like"/>
    <property type="match status" value="1"/>
</dbReference>
<accession>A0A229FWY2</accession>
<evidence type="ECO:0000259" key="4">
    <source>
        <dbReference type="PROSITE" id="PS51085"/>
    </source>
</evidence>
<dbReference type="Gene3D" id="3.40.50.80">
    <property type="entry name" value="Nucleotide-binding domain of ferredoxin-NADP reductase (FNR) module"/>
    <property type="match status" value="1"/>
</dbReference>
<dbReference type="EMBL" id="NJGG01000001">
    <property type="protein sequence ID" value="OXL16517.1"/>
    <property type="molecule type" value="Genomic_DNA"/>
</dbReference>
<dbReference type="InterPro" id="IPR050415">
    <property type="entry name" value="MRET"/>
</dbReference>
<dbReference type="Pfam" id="PF00111">
    <property type="entry name" value="Fer2"/>
    <property type="match status" value="1"/>
</dbReference>
<dbReference type="InterPro" id="IPR001709">
    <property type="entry name" value="Flavoprot_Pyr_Nucl_cyt_Rdtase"/>
</dbReference>
<keyword evidence="2" id="KW-0408">Iron</keyword>
<organism evidence="6 7">
    <name type="scientific">Polynucleobacter cosmopolitanus</name>
    <dbReference type="NCBI Taxonomy" id="351345"/>
    <lineage>
        <taxon>Bacteria</taxon>
        <taxon>Pseudomonadati</taxon>
        <taxon>Pseudomonadota</taxon>
        <taxon>Betaproteobacteria</taxon>
        <taxon>Burkholderiales</taxon>
        <taxon>Burkholderiaceae</taxon>
        <taxon>Polynucleobacter</taxon>
    </lineage>
</organism>
<sequence length="351" mass="38507">MSYQITIKTSGKTFSANGDETVLEAAMRQGINLPYGCKNGACGSCKGKIESGQVSHGQHQEKALTPEEAFNGCALFCCAKAESDLVIDVKEVPLNGDVTVKKIPCRVASLEQAADDVVIVKLQLPATEKFQFLAGQYIEFLLKDKRRAYSIASAPHEEGPLELHIRHMPGGSFTDFVFGKTENGTTLKEKDILRFEGPMGSFFLREDSDKPIIFIASGTGFAPIRGIIEHMRHSGITRPVKLYWGGRRPKDFYRDALCQSWAKEMPNFSYIPVASEPTPEDQWTGRTGFVHVAAMEDNPDMSAYQVYACGAPIVVESAKNDFVAKCHLPADEFYADAFTSAADLAKKNATA</sequence>
<dbReference type="PROSITE" id="PS00197">
    <property type="entry name" value="2FE2S_FER_1"/>
    <property type="match status" value="1"/>
</dbReference>
<comment type="cofactor">
    <cofactor evidence="1">
        <name>FAD</name>
        <dbReference type="ChEBI" id="CHEBI:57692"/>
    </cofactor>
</comment>
<dbReference type="PRINTS" id="PR00371">
    <property type="entry name" value="FPNCR"/>
</dbReference>
<feature type="domain" description="FAD-binding FR-type" evidence="5">
    <location>
        <begin position="100"/>
        <end position="205"/>
    </location>
</feature>
<protein>
    <submittedName>
        <fullName evidence="6">CDP-6-deoxy-delta-3,4-glucoseen reductase</fullName>
    </submittedName>
</protein>
<dbReference type="InterPro" id="IPR036010">
    <property type="entry name" value="2Fe-2S_ferredoxin-like_sf"/>
</dbReference>
<keyword evidence="2" id="KW-0479">Metal-binding</keyword>